<evidence type="ECO:0000313" key="2">
    <source>
        <dbReference type="Proteomes" id="UP000298324"/>
    </source>
</evidence>
<dbReference type="Proteomes" id="UP000298324">
    <property type="component" value="Unassembled WGS sequence"/>
</dbReference>
<sequence>MFLKEQLLSRIKQWETFNIWEESYQNTCFEKDSASLLKWYNAAWELARNLNPEWGRDLSEEKILRLQKTRNILSMLREINKIPSNIVSKR</sequence>
<comment type="caution">
    <text evidence="1">The sequence shown here is derived from an EMBL/GenBank/DDBJ whole genome shotgun (WGS) entry which is preliminary data.</text>
</comment>
<dbReference type="AlphaFoldDB" id="A0A4Y7RJP0"/>
<keyword evidence="2" id="KW-1185">Reference proteome</keyword>
<protein>
    <submittedName>
        <fullName evidence="1">Uncharacterized protein</fullName>
    </submittedName>
</protein>
<organism evidence="1 2">
    <name type="scientific">Pelotomaculum schinkii</name>
    <dbReference type="NCBI Taxonomy" id="78350"/>
    <lineage>
        <taxon>Bacteria</taxon>
        <taxon>Bacillati</taxon>
        <taxon>Bacillota</taxon>
        <taxon>Clostridia</taxon>
        <taxon>Eubacteriales</taxon>
        <taxon>Desulfotomaculaceae</taxon>
        <taxon>Pelotomaculum</taxon>
    </lineage>
</organism>
<name>A0A4Y7RJP0_9FIRM</name>
<gene>
    <name evidence="1" type="ORF">Psch_02111</name>
</gene>
<dbReference type="EMBL" id="QFGA01000001">
    <property type="protein sequence ID" value="TEB08547.1"/>
    <property type="molecule type" value="Genomic_DNA"/>
</dbReference>
<evidence type="ECO:0000313" key="1">
    <source>
        <dbReference type="EMBL" id="TEB08547.1"/>
    </source>
</evidence>
<accession>A0A4Y7RJP0</accession>
<reference evidence="1 2" key="1">
    <citation type="journal article" date="2018" name="Environ. Microbiol.">
        <title>Novel energy conservation strategies and behaviour of Pelotomaculum schinkii driving syntrophic propionate catabolism.</title>
        <authorList>
            <person name="Hidalgo-Ahumada C.A.P."/>
            <person name="Nobu M.K."/>
            <person name="Narihiro T."/>
            <person name="Tamaki H."/>
            <person name="Liu W.T."/>
            <person name="Kamagata Y."/>
            <person name="Stams A.J.M."/>
            <person name="Imachi H."/>
            <person name="Sousa D.Z."/>
        </authorList>
    </citation>
    <scope>NUCLEOTIDE SEQUENCE [LARGE SCALE GENOMIC DNA]</scope>
    <source>
        <strain evidence="1 2">HH</strain>
    </source>
</reference>
<proteinExistence type="predicted"/>